<keyword evidence="18" id="KW-1185">Reference proteome</keyword>
<protein>
    <recommendedName>
        <fullName evidence="13">Cd(2+)-exporting ATPase</fullName>
        <ecNumber evidence="13">7.2.2.21</ecNumber>
    </recommendedName>
</protein>
<dbReference type="Proteomes" id="UP001623660">
    <property type="component" value="Unassembled WGS sequence"/>
</dbReference>
<dbReference type="CDD" id="cd07548">
    <property type="entry name" value="P-type_ATPase-Cd_Zn_Co_like"/>
    <property type="match status" value="1"/>
</dbReference>
<evidence type="ECO:0000256" key="11">
    <source>
        <dbReference type="ARBA" id="ARBA00022989"/>
    </source>
</evidence>
<dbReference type="PROSITE" id="PS00154">
    <property type="entry name" value="ATPASE_E1_E2"/>
    <property type="match status" value="1"/>
</dbReference>
<dbReference type="PROSITE" id="PS50846">
    <property type="entry name" value="HMA_2"/>
    <property type="match status" value="2"/>
</dbReference>
<dbReference type="InterPro" id="IPR044492">
    <property type="entry name" value="P_typ_ATPase_HD_dom"/>
</dbReference>
<comment type="catalytic activity">
    <reaction evidence="14">
        <text>Cd(2+)(in) + ATP + H2O = Cd(2+)(out) + ADP + phosphate + H(+)</text>
        <dbReference type="Rhea" id="RHEA:12132"/>
        <dbReference type="ChEBI" id="CHEBI:15377"/>
        <dbReference type="ChEBI" id="CHEBI:15378"/>
        <dbReference type="ChEBI" id="CHEBI:30616"/>
        <dbReference type="ChEBI" id="CHEBI:43474"/>
        <dbReference type="ChEBI" id="CHEBI:48775"/>
        <dbReference type="ChEBI" id="CHEBI:456216"/>
        <dbReference type="EC" id="7.2.2.21"/>
    </reaction>
</comment>
<dbReference type="InterPro" id="IPR023299">
    <property type="entry name" value="ATPase_P-typ_cyto_dom_N"/>
</dbReference>
<evidence type="ECO:0000256" key="9">
    <source>
        <dbReference type="ARBA" id="ARBA00022840"/>
    </source>
</evidence>
<evidence type="ECO:0000256" key="15">
    <source>
        <dbReference type="RuleBase" id="RU362081"/>
    </source>
</evidence>
<evidence type="ECO:0000256" key="3">
    <source>
        <dbReference type="ARBA" id="ARBA00022475"/>
    </source>
</evidence>
<evidence type="ECO:0000256" key="6">
    <source>
        <dbReference type="ARBA" id="ARBA00022692"/>
    </source>
</evidence>
<evidence type="ECO:0000313" key="17">
    <source>
        <dbReference type="EMBL" id="MFL0197425.1"/>
    </source>
</evidence>
<dbReference type="InterPro" id="IPR051014">
    <property type="entry name" value="Cation_Transport_ATPase_IB"/>
</dbReference>
<proteinExistence type="inferred from homology"/>
<evidence type="ECO:0000256" key="4">
    <source>
        <dbReference type="ARBA" id="ARBA00022539"/>
    </source>
</evidence>
<name>A0ABW8SMZ8_9CLOT</name>
<organism evidence="17 18">
    <name type="scientific">Candidatus Clostridium eludens</name>
    <dbReference type="NCBI Taxonomy" id="3381663"/>
    <lineage>
        <taxon>Bacteria</taxon>
        <taxon>Bacillati</taxon>
        <taxon>Bacillota</taxon>
        <taxon>Clostridia</taxon>
        <taxon>Eubacteriales</taxon>
        <taxon>Clostridiaceae</taxon>
        <taxon>Clostridium</taxon>
    </lineage>
</organism>
<dbReference type="InterPro" id="IPR023214">
    <property type="entry name" value="HAD_sf"/>
</dbReference>
<feature type="transmembrane region" description="Helical" evidence="15">
    <location>
        <begin position="749"/>
        <end position="771"/>
    </location>
</feature>
<keyword evidence="4" id="KW-0104">Cadmium</keyword>
<dbReference type="Gene3D" id="3.40.1110.10">
    <property type="entry name" value="Calcium-transporting ATPase, cytoplasmic domain N"/>
    <property type="match status" value="1"/>
</dbReference>
<dbReference type="NCBIfam" id="TIGR01494">
    <property type="entry name" value="ATPase_P-type"/>
    <property type="match status" value="1"/>
</dbReference>
<gene>
    <name evidence="17" type="ORF">ACJDU8_17920</name>
</gene>
<keyword evidence="10" id="KW-1278">Translocase</keyword>
<feature type="transmembrane region" description="Helical" evidence="15">
    <location>
        <begin position="416"/>
        <end position="436"/>
    </location>
</feature>
<dbReference type="CDD" id="cd00371">
    <property type="entry name" value="HMA"/>
    <property type="match status" value="2"/>
</dbReference>
<keyword evidence="5" id="KW-0597">Phosphoprotein</keyword>
<dbReference type="SUPFAM" id="SSF55008">
    <property type="entry name" value="HMA, heavy metal-associated domain"/>
    <property type="match status" value="2"/>
</dbReference>
<comment type="similarity">
    <text evidence="2 15">Belongs to the cation transport ATPase (P-type) (TC 3.A.3) family. Type IB subfamily.</text>
</comment>
<feature type="domain" description="HMA" evidence="16">
    <location>
        <begin position="17"/>
        <end position="86"/>
    </location>
</feature>
<dbReference type="SFLD" id="SFLDG00002">
    <property type="entry name" value="C1.7:_P-type_atpase_like"/>
    <property type="match status" value="1"/>
</dbReference>
<evidence type="ECO:0000256" key="13">
    <source>
        <dbReference type="ARBA" id="ARBA00039103"/>
    </source>
</evidence>
<comment type="subcellular location">
    <subcellularLocation>
        <location evidence="1">Cell membrane</location>
        <topology evidence="1">Multi-pass membrane protein</topology>
    </subcellularLocation>
</comment>
<dbReference type="EC" id="7.2.2.21" evidence="13"/>
<dbReference type="InterPro" id="IPR059000">
    <property type="entry name" value="ATPase_P-type_domA"/>
</dbReference>
<keyword evidence="6 15" id="KW-0812">Transmembrane</keyword>
<dbReference type="InterPro" id="IPR036412">
    <property type="entry name" value="HAD-like_sf"/>
</dbReference>
<feature type="domain" description="HMA" evidence="16">
    <location>
        <begin position="96"/>
        <end position="165"/>
    </location>
</feature>
<evidence type="ECO:0000256" key="7">
    <source>
        <dbReference type="ARBA" id="ARBA00022723"/>
    </source>
</evidence>
<dbReference type="SFLD" id="SFLDS00003">
    <property type="entry name" value="Haloacid_Dehalogenase"/>
    <property type="match status" value="1"/>
</dbReference>
<dbReference type="SFLD" id="SFLDF00027">
    <property type="entry name" value="p-type_atpase"/>
    <property type="match status" value="1"/>
</dbReference>
<dbReference type="Pfam" id="PF00122">
    <property type="entry name" value="E1-E2_ATPase"/>
    <property type="match status" value="1"/>
</dbReference>
<dbReference type="Gene3D" id="3.30.70.100">
    <property type="match status" value="2"/>
</dbReference>
<feature type="transmembrane region" description="Helical" evidence="15">
    <location>
        <begin position="448"/>
        <end position="469"/>
    </location>
</feature>
<dbReference type="InterPro" id="IPR017969">
    <property type="entry name" value="Heavy-metal-associated_CS"/>
</dbReference>
<dbReference type="PANTHER" id="PTHR48085">
    <property type="entry name" value="CADMIUM/ZINC-TRANSPORTING ATPASE HMA2-RELATED"/>
    <property type="match status" value="1"/>
</dbReference>
<dbReference type="InterPro" id="IPR008250">
    <property type="entry name" value="ATPase_P-typ_transduc_dom_A_sf"/>
</dbReference>
<dbReference type="InterPro" id="IPR018303">
    <property type="entry name" value="ATPase_P-typ_P_site"/>
</dbReference>
<sequence length="801" mass="87038">MKKVDNSNMARTNKSNIKKEFILRGLGCANCAAKMEEKVNQIKGISNVSVNFVTKTLSMEIEESNKVKELVAATKETINNIESHVVVEEKIADKWSKQVLILEGLCCANCAAKIEREVSSLVEVKDASINFISKQLNIEILNKNDKDIVIETTKKIVNKIEPDINVIVEEKNSSKTFRGEKHEHEESNKKELIKLGIGAAIFVVATAFKFTFGIEFILYLISYLLVGGEVVLRAFKNITRGQLFDENFLMAIATIGAFAIKQFPEGVAVMLFYQVGELFQSIAVNRSRKSISALMDIRPEFANLKKGNDTIKVSPEEVDVGNIIVVKPGEKIPLDGTVIEGQSMIDTSALTGESVPREVETGSAVLSGSINKNGLLTIEVIKEFGESTVSKILDLVQNASSKKAATENFITKFARYYTPAVVICAAALAFVPPLFIQGAVFSEWIYRALVFLVVSCPCALVISIPLGFFGGIGGASKNGVLVKGGNYLEALNDVEIVVFDKTGTLTKGTFKVTEVNPINNISKNDLIEYAAYAESFSNHPIATSILKAYGKEVDKDEIENYEEISGYGIKVRVKGNEVLAGNVKLMNKENISYSEVDTIGTVVHLAIDRQYAGFIIISDEVKEDSAKAVKALKAIGVKKIVMLTGDNKIVGAKVGEELSLDEVYSELLPDQKVEKLEMLDTEKSRKGKLVFVGDGINDAPVLARADIGMAMGGIGSDAAIEAADVVIMTDEPSKIVSAIKIAKRTKTIVIQNIVFALGVKIVILILGAFGIATMWEAVFGDVGVAVIAVLNAMRAMKIEKM</sequence>
<dbReference type="SUPFAM" id="SSF81665">
    <property type="entry name" value="Calcium ATPase, transmembrane domain M"/>
    <property type="match status" value="1"/>
</dbReference>
<comment type="caution">
    <text evidence="17">The sequence shown here is derived from an EMBL/GenBank/DDBJ whole genome shotgun (WGS) entry which is preliminary data.</text>
</comment>
<dbReference type="PROSITE" id="PS01047">
    <property type="entry name" value="HMA_1"/>
    <property type="match status" value="1"/>
</dbReference>
<evidence type="ECO:0000256" key="12">
    <source>
        <dbReference type="ARBA" id="ARBA00023136"/>
    </source>
</evidence>
<dbReference type="PRINTS" id="PR00119">
    <property type="entry name" value="CATATPASE"/>
</dbReference>
<dbReference type="PANTHER" id="PTHR48085:SF5">
    <property type="entry name" value="CADMIUM_ZINC-TRANSPORTING ATPASE HMA4-RELATED"/>
    <property type="match status" value="1"/>
</dbReference>
<dbReference type="PRINTS" id="PR00941">
    <property type="entry name" value="CDATPASE"/>
</dbReference>
<dbReference type="Pfam" id="PF00403">
    <property type="entry name" value="HMA"/>
    <property type="match status" value="2"/>
</dbReference>
<keyword evidence="3 15" id="KW-1003">Cell membrane</keyword>
<feature type="transmembrane region" description="Helical" evidence="15">
    <location>
        <begin position="777"/>
        <end position="796"/>
    </location>
</feature>
<dbReference type="RefSeq" id="WP_406793561.1">
    <property type="nucleotide sequence ID" value="NZ_JBJHZX010000030.1"/>
</dbReference>
<keyword evidence="12 15" id="KW-0472">Membrane</keyword>
<dbReference type="Pfam" id="PF00702">
    <property type="entry name" value="Hydrolase"/>
    <property type="match status" value="1"/>
</dbReference>
<evidence type="ECO:0000313" key="18">
    <source>
        <dbReference type="Proteomes" id="UP001623660"/>
    </source>
</evidence>
<reference evidence="17 18" key="1">
    <citation type="submission" date="2024-11" db="EMBL/GenBank/DDBJ databases">
        <authorList>
            <person name="Heng Y.C."/>
            <person name="Lim A.C.H."/>
            <person name="Lee J.K.Y."/>
            <person name="Kittelmann S."/>
        </authorList>
    </citation>
    <scope>NUCLEOTIDE SEQUENCE [LARGE SCALE GENOMIC DNA]</scope>
    <source>
        <strain evidence="17 18">WILCCON 0269</strain>
    </source>
</reference>
<dbReference type="SUPFAM" id="SSF56784">
    <property type="entry name" value="HAD-like"/>
    <property type="match status" value="1"/>
</dbReference>
<evidence type="ECO:0000256" key="2">
    <source>
        <dbReference type="ARBA" id="ARBA00006024"/>
    </source>
</evidence>
<dbReference type="NCBIfam" id="TIGR01512">
    <property type="entry name" value="ATPase-IB2_Cd"/>
    <property type="match status" value="1"/>
</dbReference>
<evidence type="ECO:0000256" key="10">
    <source>
        <dbReference type="ARBA" id="ARBA00022967"/>
    </source>
</evidence>
<dbReference type="Gene3D" id="2.70.150.10">
    <property type="entry name" value="Calcium-transporting ATPase, cytoplasmic transduction domain A"/>
    <property type="match status" value="1"/>
</dbReference>
<feature type="transmembrane region" description="Helical" evidence="15">
    <location>
        <begin position="216"/>
        <end position="235"/>
    </location>
</feature>
<evidence type="ECO:0000256" key="1">
    <source>
        <dbReference type="ARBA" id="ARBA00004651"/>
    </source>
</evidence>
<dbReference type="EMBL" id="JBJHZX010000030">
    <property type="protein sequence ID" value="MFL0197425.1"/>
    <property type="molecule type" value="Genomic_DNA"/>
</dbReference>
<keyword evidence="8 15" id="KW-0547">Nucleotide-binding</keyword>
<keyword evidence="9 15" id="KW-0067">ATP-binding</keyword>
<keyword evidence="7 15" id="KW-0479">Metal-binding</keyword>
<dbReference type="InterPro" id="IPR023298">
    <property type="entry name" value="ATPase_P-typ_TM_dom_sf"/>
</dbReference>
<dbReference type="InterPro" id="IPR036163">
    <property type="entry name" value="HMA_dom_sf"/>
</dbReference>
<evidence type="ECO:0000256" key="8">
    <source>
        <dbReference type="ARBA" id="ARBA00022741"/>
    </source>
</evidence>
<evidence type="ECO:0000259" key="16">
    <source>
        <dbReference type="PROSITE" id="PS50846"/>
    </source>
</evidence>
<keyword evidence="11 15" id="KW-1133">Transmembrane helix</keyword>
<dbReference type="SUPFAM" id="SSF81653">
    <property type="entry name" value="Calcium ATPase, transduction domain A"/>
    <property type="match status" value="1"/>
</dbReference>
<dbReference type="InterPro" id="IPR001757">
    <property type="entry name" value="P_typ_ATPase"/>
</dbReference>
<dbReference type="InterPro" id="IPR027256">
    <property type="entry name" value="P-typ_ATPase_IB"/>
</dbReference>
<dbReference type="Gene3D" id="3.40.50.1000">
    <property type="entry name" value="HAD superfamily/HAD-like"/>
    <property type="match status" value="1"/>
</dbReference>
<evidence type="ECO:0000256" key="5">
    <source>
        <dbReference type="ARBA" id="ARBA00022553"/>
    </source>
</evidence>
<evidence type="ECO:0000256" key="14">
    <source>
        <dbReference type="ARBA" id="ARBA00049338"/>
    </source>
</evidence>
<dbReference type="InterPro" id="IPR006121">
    <property type="entry name" value="HMA_dom"/>
</dbReference>
<dbReference type="NCBIfam" id="TIGR01525">
    <property type="entry name" value="ATPase-IB_hvy"/>
    <property type="match status" value="1"/>
</dbReference>
<accession>A0ABW8SMZ8</accession>